<accession>A0A1Q8RCG4</accession>
<name>A0A1Q8RCG4_9PEZI</name>
<sequence length="123" mass="13595">MNKLLSYIVVAIITHMTNTVVQTGGLQLCSQKGGVLSSNNELCTNLIQNFTDTDCRALGDNFFATCVTARSPAKRGIYKREVKPVSNRPSSIKGRKGLRGGVREALRLQVVSRRLIPDRFSRN</sequence>
<reference evidence="2 3" key="1">
    <citation type="submission" date="2016-11" db="EMBL/GenBank/DDBJ databases">
        <title>Draft Genome Assembly of Colletotrichum chlorophyti a pathogen of herbaceous plants.</title>
        <authorList>
            <person name="Gan P."/>
            <person name="Narusaka M."/>
            <person name="Tsushima A."/>
            <person name="Narusaka Y."/>
            <person name="Takano Y."/>
            <person name="Shirasu K."/>
        </authorList>
    </citation>
    <scope>NUCLEOTIDE SEQUENCE [LARGE SCALE GENOMIC DNA]</scope>
    <source>
        <strain evidence="2 3">NTL11</strain>
    </source>
</reference>
<dbReference type="EMBL" id="MPGH01000237">
    <property type="protein sequence ID" value="OLN81939.1"/>
    <property type="molecule type" value="Genomic_DNA"/>
</dbReference>
<protein>
    <submittedName>
        <fullName evidence="2">Uncharacterized protein</fullName>
    </submittedName>
</protein>
<dbReference type="OrthoDB" id="4796176at2759"/>
<gene>
    <name evidence="2" type="ORF">CCHL11_08626</name>
</gene>
<proteinExistence type="predicted"/>
<keyword evidence="1" id="KW-0732">Signal</keyword>
<evidence type="ECO:0000313" key="3">
    <source>
        <dbReference type="Proteomes" id="UP000186583"/>
    </source>
</evidence>
<evidence type="ECO:0000256" key="1">
    <source>
        <dbReference type="SAM" id="SignalP"/>
    </source>
</evidence>
<comment type="caution">
    <text evidence="2">The sequence shown here is derived from an EMBL/GenBank/DDBJ whole genome shotgun (WGS) entry which is preliminary data.</text>
</comment>
<feature type="chain" id="PRO_5012705979" evidence="1">
    <location>
        <begin position="20"/>
        <end position="123"/>
    </location>
</feature>
<dbReference type="AlphaFoldDB" id="A0A1Q8RCG4"/>
<dbReference type="Proteomes" id="UP000186583">
    <property type="component" value="Unassembled WGS sequence"/>
</dbReference>
<evidence type="ECO:0000313" key="2">
    <source>
        <dbReference type="EMBL" id="OLN81939.1"/>
    </source>
</evidence>
<feature type="signal peptide" evidence="1">
    <location>
        <begin position="1"/>
        <end position="19"/>
    </location>
</feature>
<keyword evidence="3" id="KW-1185">Reference proteome</keyword>
<organism evidence="2 3">
    <name type="scientific">Colletotrichum chlorophyti</name>
    <dbReference type="NCBI Taxonomy" id="708187"/>
    <lineage>
        <taxon>Eukaryota</taxon>
        <taxon>Fungi</taxon>
        <taxon>Dikarya</taxon>
        <taxon>Ascomycota</taxon>
        <taxon>Pezizomycotina</taxon>
        <taxon>Sordariomycetes</taxon>
        <taxon>Hypocreomycetidae</taxon>
        <taxon>Glomerellales</taxon>
        <taxon>Glomerellaceae</taxon>
        <taxon>Colletotrichum</taxon>
    </lineage>
</organism>